<dbReference type="EMBL" id="FOSZ01000001">
    <property type="protein sequence ID" value="SFK53092.1"/>
    <property type="molecule type" value="Genomic_DNA"/>
</dbReference>
<protein>
    <submittedName>
        <fullName evidence="3">Uncharacterized protein</fullName>
    </submittedName>
</protein>
<keyword evidence="2" id="KW-0732">Signal</keyword>
<gene>
    <name evidence="3" type="ORF">SAMN04488036_101240</name>
</gene>
<feature type="chain" id="PRO_5011722159" evidence="2">
    <location>
        <begin position="22"/>
        <end position="133"/>
    </location>
</feature>
<dbReference type="STRING" id="1280847.SAMN04488036_101240"/>
<dbReference type="AlphaFoldDB" id="A0A1I4A9K1"/>
<sequence length="133" mass="13911">MIREMAAAAGMLALLGGPIAAQQNTSKRNPVADAGSATFEVVNKWGSGDQSIWCAAAQAALSRGAAWKDRLYVVDVKSAAQSPYGAETITFTFRPTQEQLAQATSGSSSTRGIGNNISVNSANRRCQRDMGAT</sequence>
<proteinExistence type="predicted"/>
<name>A0A1I4A9K1_9RHOB</name>
<evidence type="ECO:0000256" key="2">
    <source>
        <dbReference type="SAM" id="SignalP"/>
    </source>
</evidence>
<keyword evidence="4" id="KW-1185">Reference proteome</keyword>
<dbReference type="RefSeq" id="WP_139216113.1">
    <property type="nucleotide sequence ID" value="NZ_FOSZ01000001.1"/>
</dbReference>
<feature type="region of interest" description="Disordered" evidence="1">
    <location>
        <begin position="101"/>
        <end position="133"/>
    </location>
</feature>
<evidence type="ECO:0000313" key="4">
    <source>
        <dbReference type="Proteomes" id="UP000198851"/>
    </source>
</evidence>
<reference evidence="4" key="1">
    <citation type="submission" date="2016-10" db="EMBL/GenBank/DDBJ databases">
        <authorList>
            <person name="Varghese N."/>
            <person name="Submissions S."/>
        </authorList>
    </citation>
    <scope>NUCLEOTIDE SEQUENCE [LARGE SCALE GENOMIC DNA]</scope>
    <source>
        <strain evidence="4">DSM 28453</strain>
    </source>
</reference>
<accession>A0A1I4A9K1</accession>
<organism evidence="3 4">
    <name type="scientific">Shimia haliotis</name>
    <dbReference type="NCBI Taxonomy" id="1280847"/>
    <lineage>
        <taxon>Bacteria</taxon>
        <taxon>Pseudomonadati</taxon>
        <taxon>Pseudomonadota</taxon>
        <taxon>Alphaproteobacteria</taxon>
        <taxon>Rhodobacterales</taxon>
        <taxon>Roseobacteraceae</taxon>
    </lineage>
</organism>
<dbReference type="OrthoDB" id="7689766at2"/>
<dbReference type="Proteomes" id="UP000198851">
    <property type="component" value="Unassembled WGS sequence"/>
</dbReference>
<evidence type="ECO:0000256" key="1">
    <source>
        <dbReference type="SAM" id="MobiDB-lite"/>
    </source>
</evidence>
<evidence type="ECO:0000313" key="3">
    <source>
        <dbReference type="EMBL" id="SFK53092.1"/>
    </source>
</evidence>
<feature type="signal peptide" evidence="2">
    <location>
        <begin position="1"/>
        <end position="21"/>
    </location>
</feature>
<feature type="compositionally biased region" description="Polar residues" evidence="1">
    <location>
        <begin position="101"/>
        <end position="124"/>
    </location>
</feature>